<gene>
    <name evidence="1" type="ORF">SAMN05192583_2864</name>
</gene>
<evidence type="ECO:0000313" key="2">
    <source>
        <dbReference type="Proteomes" id="UP000199206"/>
    </source>
</evidence>
<evidence type="ECO:0000313" key="1">
    <source>
        <dbReference type="EMBL" id="SEN46441.1"/>
    </source>
</evidence>
<dbReference type="InterPro" id="IPR013319">
    <property type="entry name" value="GH11/12"/>
</dbReference>
<dbReference type="STRING" id="1166340.SAMN05192583_2864"/>
<dbReference type="SUPFAM" id="SSF49899">
    <property type="entry name" value="Concanavalin A-like lectins/glucanases"/>
    <property type="match status" value="1"/>
</dbReference>
<dbReference type="AlphaFoldDB" id="A0A1H8GQP9"/>
<keyword evidence="2" id="KW-1185">Reference proteome</keyword>
<proteinExistence type="predicted"/>
<name>A0A1H8GQP9_9SPHN</name>
<accession>A0A1H8GQP9</accession>
<dbReference type="Gene3D" id="2.60.120.180">
    <property type="match status" value="1"/>
</dbReference>
<protein>
    <submittedName>
        <fullName evidence="1">Uncharacterized protein</fullName>
    </submittedName>
</protein>
<dbReference type="OrthoDB" id="8435598at2"/>
<dbReference type="Proteomes" id="UP000199206">
    <property type="component" value="Unassembled WGS sequence"/>
</dbReference>
<dbReference type="GO" id="GO:0004553">
    <property type="term" value="F:hydrolase activity, hydrolyzing O-glycosyl compounds"/>
    <property type="evidence" value="ECO:0007669"/>
    <property type="project" value="InterPro"/>
</dbReference>
<dbReference type="EMBL" id="FOCF01000007">
    <property type="protein sequence ID" value="SEN46441.1"/>
    <property type="molecule type" value="Genomic_DNA"/>
</dbReference>
<reference evidence="2" key="1">
    <citation type="submission" date="2016-10" db="EMBL/GenBank/DDBJ databases">
        <authorList>
            <person name="Varghese N."/>
            <person name="Submissions S."/>
        </authorList>
    </citation>
    <scope>NUCLEOTIDE SEQUENCE [LARGE SCALE GENOMIC DNA]</scope>
    <source>
        <strain evidence="2">S6-262</strain>
    </source>
</reference>
<dbReference type="InterPro" id="IPR013320">
    <property type="entry name" value="ConA-like_dom_sf"/>
</dbReference>
<organism evidence="1 2">
    <name type="scientific">Sphingomonas gellani</name>
    <dbReference type="NCBI Taxonomy" id="1166340"/>
    <lineage>
        <taxon>Bacteria</taxon>
        <taxon>Pseudomonadati</taxon>
        <taxon>Pseudomonadota</taxon>
        <taxon>Alphaproteobacteria</taxon>
        <taxon>Sphingomonadales</taxon>
        <taxon>Sphingomonadaceae</taxon>
        <taxon>Sphingomonas</taxon>
    </lineage>
</organism>
<dbReference type="RefSeq" id="WP_093666373.1">
    <property type="nucleotide sequence ID" value="NZ_FOCF01000007.1"/>
</dbReference>
<sequence length="212" mass="23610">MKEGRDYRNTITYETAAVTNNVQLTWRWPKQPSHKCGVLGYNHIAWGNYDNGSTATSVVPRQVKSIGELTFAYGIDYAADPSEFNGLMEFYLTSAANRADLKKIEIGFFWQAPGVTQTWAKTTRQLGVFTDRYGKRWNVSREVGTSNGGYVTFVPFGGYQGYGTIDAKGAVNWLRGGGNVNGDWWFNGAARGVEPIKGFGIAIVRWFGATYR</sequence>